<protein>
    <recommendedName>
        <fullName evidence="2">Amidoligase enzyme</fullName>
    </recommendedName>
</protein>
<gene>
    <name evidence="1" type="ORF">LCGC14_2537220</name>
</gene>
<reference evidence="1" key="1">
    <citation type="journal article" date="2015" name="Nature">
        <title>Complex archaea that bridge the gap between prokaryotes and eukaryotes.</title>
        <authorList>
            <person name="Spang A."/>
            <person name="Saw J.H."/>
            <person name="Jorgensen S.L."/>
            <person name="Zaremba-Niedzwiedzka K."/>
            <person name="Martijn J."/>
            <person name="Lind A.E."/>
            <person name="van Eijk R."/>
            <person name="Schleper C."/>
            <person name="Guy L."/>
            <person name="Ettema T.J."/>
        </authorList>
    </citation>
    <scope>NUCLEOTIDE SEQUENCE</scope>
</reference>
<evidence type="ECO:0000313" key="1">
    <source>
        <dbReference type="EMBL" id="KKL12291.1"/>
    </source>
</evidence>
<proteinExistence type="predicted"/>
<sequence length="267" mass="30867">MDKTCETCGALSEGTVETKLGLMCLDCADNHFNCDSCGDLYSLDIMTGYSEFCYCEECFDNLIGFCENCDENYRRIDLNEEGYCPSCRESENENEIHHWDYQPEYKFYGKGPLYLGIELEIEFKSQSPTILIDATENPYFFLKHDGSICNGAEVVSHPASFKWINDNFEGTWKRVLKVREEGMRSFKTETCGIHIHMSKKAFSKYHLYKFLRFFRENIDFVTVVSQRTGGNLNQWSTLDSTENIIFQAKHGNTEEKYVAVNLIPPKT</sequence>
<comment type="caution">
    <text evidence="1">The sequence shown here is derived from an EMBL/GenBank/DDBJ whole genome shotgun (WGS) entry which is preliminary data.</text>
</comment>
<accession>A0A0F9D3E2</accession>
<evidence type="ECO:0008006" key="2">
    <source>
        <dbReference type="Google" id="ProtNLM"/>
    </source>
</evidence>
<feature type="non-terminal residue" evidence="1">
    <location>
        <position position="267"/>
    </location>
</feature>
<dbReference type="AlphaFoldDB" id="A0A0F9D3E2"/>
<name>A0A0F9D3E2_9ZZZZ</name>
<organism evidence="1">
    <name type="scientific">marine sediment metagenome</name>
    <dbReference type="NCBI Taxonomy" id="412755"/>
    <lineage>
        <taxon>unclassified sequences</taxon>
        <taxon>metagenomes</taxon>
        <taxon>ecological metagenomes</taxon>
    </lineage>
</organism>
<dbReference type="EMBL" id="LAZR01041320">
    <property type="protein sequence ID" value="KKL12291.1"/>
    <property type="molecule type" value="Genomic_DNA"/>
</dbReference>